<evidence type="ECO:0000313" key="3">
    <source>
        <dbReference type="Proteomes" id="UP001589789"/>
    </source>
</evidence>
<feature type="chain" id="PRO_5046988006" evidence="1">
    <location>
        <begin position="32"/>
        <end position="143"/>
    </location>
</feature>
<name>A0ABV6ITZ6_9PROT</name>
<sequence>MPRTLKDIRRLLSRSVLLTLLWFAWPISAEADPGANLCTNRVIVSYVYTVMLSQGIYEHRAYLRNRTRYTLAWTMSLGSLGEGVTLPLEYPVHGVLAPHAGETLRIGRGSDATIGLNTIEVLYDQLGEARPFLSVHTCIAKTR</sequence>
<accession>A0ABV6ITZ6</accession>
<dbReference type="Proteomes" id="UP001589789">
    <property type="component" value="Unassembled WGS sequence"/>
</dbReference>
<keyword evidence="1" id="KW-0732">Signal</keyword>
<keyword evidence="3" id="KW-1185">Reference proteome</keyword>
<gene>
    <name evidence="2" type="ORF">ACFFIC_14675</name>
</gene>
<proteinExistence type="predicted"/>
<comment type="caution">
    <text evidence="2">The sequence shown here is derived from an EMBL/GenBank/DDBJ whole genome shotgun (WGS) entry which is preliminary data.</text>
</comment>
<reference evidence="2 3" key="1">
    <citation type="submission" date="2024-09" db="EMBL/GenBank/DDBJ databases">
        <authorList>
            <person name="Sun Q."/>
            <person name="Mori K."/>
        </authorList>
    </citation>
    <scope>NUCLEOTIDE SEQUENCE [LARGE SCALE GENOMIC DNA]</scope>
    <source>
        <strain evidence="2 3">CCM 7468</strain>
    </source>
</reference>
<evidence type="ECO:0000256" key="1">
    <source>
        <dbReference type="SAM" id="SignalP"/>
    </source>
</evidence>
<organism evidence="2 3">
    <name type="scientific">Muricoccus vinaceus</name>
    <dbReference type="NCBI Taxonomy" id="424704"/>
    <lineage>
        <taxon>Bacteria</taxon>
        <taxon>Pseudomonadati</taxon>
        <taxon>Pseudomonadota</taxon>
        <taxon>Alphaproteobacteria</taxon>
        <taxon>Acetobacterales</taxon>
        <taxon>Roseomonadaceae</taxon>
        <taxon>Muricoccus</taxon>
    </lineage>
</organism>
<dbReference type="RefSeq" id="WP_377051588.1">
    <property type="nucleotide sequence ID" value="NZ_JBHLVZ010000038.1"/>
</dbReference>
<feature type="signal peptide" evidence="1">
    <location>
        <begin position="1"/>
        <end position="31"/>
    </location>
</feature>
<protein>
    <submittedName>
        <fullName evidence="2">Uncharacterized protein</fullName>
    </submittedName>
</protein>
<evidence type="ECO:0000313" key="2">
    <source>
        <dbReference type="EMBL" id="MFC0386782.1"/>
    </source>
</evidence>
<dbReference type="EMBL" id="JBHLVZ010000038">
    <property type="protein sequence ID" value="MFC0386782.1"/>
    <property type="molecule type" value="Genomic_DNA"/>
</dbReference>